<proteinExistence type="predicted"/>
<keyword evidence="2" id="KW-1133">Transmembrane helix</keyword>
<protein>
    <submittedName>
        <fullName evidence="3">Uncharacterized protein</fullName>
    </submittedName>
</protein>
<evidence type="ECO:0000256" key="1">
    <source>
        <dbReference type="SAM" id="MobiDB-lite"/>
    </source>
</evidence>
<dbReference type="Proteomes" id="UP000611640">
    <property type="component" value="Chromosome"/>
</dbReference>
<feature type="transmembrane region" description="Helical" evidence="2">
    <location>
        <begin position="89"/>
        <end position="113"/>
    </location>
</feature>
<feature type="region of interest" description="Disordered" evidence="1">
    <location>
        <begin position="1"/>
        <end position="84"/>
    </location>
</feature>
<accession>A0A7R7DJE2</accession>
<gene>
    <name evidence="3" type="ORF">Athai_00100</name>
</gene>
<feature type="compositionally biased region" description="Pro residues" evidence="1">
    <location>
        <begin position="1"/>
        <end position="10"/>
    </location>
</feature>
<dbReference type="KEGG" id="atl:Athai_00100"/>
<keyword evidence="2" id="KW-0472">Membrane</keyword>
<evidence type="ECO:0000256" key="2">
    <source>
        <dbReference type="SAM" id="Phobius"/>
    </source>
</evidence>
<keyword evidence="2" id="KW-0812">Transmembrane</keyword>
<name>A0A7R7DJE2_9ACTN</name>
<feature type="compositionally biased region" description="Low complexity" evidence="1">
    <location>
        <begin position="29"/>
        <end position="49"/>
    </location>
</feature>
<dbReference type="EMBL" id="AP023355">
    <property type="protein sequence ID" value="BCJ32507.1"/>
    <property type="molecule type" value="Genomic_DNA"/>
</dbReference>
<organism evidence="3 4">
    <name type="scientific">Actinocatenispora thailandica</name>
    <dbReference type="NCBI Taxonomy" id="227318"/>
    <lineage>
        <taxon>Bacteria</taxon>
        <taxon>Bacillati</taxon>
        <taxon>Actinomycetota</taxon>
        <taxon>Actinomycetes</taxon>
        <taxon>Micromonosporales</taxon>
        <taxon>Micromonosporaceae</taxon>
        <taxon>Actinocatenispora</taxon>
    </lineage>
</organism>
<evidence type="ECO:0000313" key="3">
    <source>
        <dbReference type="EMBL" id="BCJ32507.1"/>
    </source>
</evidence>
<sequence length="373" mass="38824">MTTPDSPDPAGPEGTEPGGVPPAGPDGPEPAATSPAGPDGPEPGGASPAGAGGPIPPEPGGPSEPGHAAAAGPVNPPAGPTPSSSRRRWLLLGLAGVAVLALVAVSVVGAYRWNDPTIPPTATRQNLASLPSPGPICQVEVTGQGWSVDRRKGQLRYAVILRNPCPDGAYGVSVRVRLRPAPPASADLAGSGTNVERVQTLAPGAETAVAGSFVGADDPDRSWLDSVTGISVRVLDAGWIPLDQIAAAGTRYAMLDAPLHTRATIRHLRVIEREKGTDGYLPTARIGYQLHLDHRLDERNQGVVLVFRDRQGRVLGGDVDPGVRADLPVCETYDEHCLHEVFAGRRALPDRVELPPGTDLSRLQAYWQPRVAA</sequence>
<keyword evidence="4" id="KW-1185">Reference proteome</keyword>
<evidence type="ECO:0000313" key="4">
    <source>
        <dbReference type="Proteomes" id="UP000611640"/>
    </source>
</evidence>
<reference evidence="3 4" key="1">
    <citation type="submission" date="2020-08" db="EMBL/GenBank/DDBJ databases">
        <title>Whole genome shotgun sequence of Actinocatenispora thailandica NBRC 105041.</title>
        <authorList>
            <person name="Komaki H."/>
            <person name="Tamura T."/>
        </authorList>
    </citation>
    <scope>NUCLEOTIDE SEQUENCE [LARGE SCALE GENOMIC DNA]</scope>
    <source>
        <strain evidence="3 4">NBRC 105041</strain>
    </source>
</reference>
<feature type="compositionally biased region" description="Pro residues" evidence="1">
    <location>
        <begin position="19"/>
        <end position="28"/>
    </location>
</feature>
<dbReference type="AlphaFoldDB" id="A0A7R7DJE2"/>
<feature type="compositionally biased region" description="Low complexity" evidence="1">
    <location>
        <begin position="64"/>
        <end position="73"/>
    </location>
</feature>